<comment type="caution">
    <text evidence="2">The sequence shown here is derived from an EMBL/GenBank/DDBJ whole genome shotgun (WGS) entry which is preliminary data.</text>
</comment>
<evidence type="ECO:0000256" key="1">
    <source>
        <dbReference type="SAM" id="Phobius"/>
    </source>
</evidence>
<evidence type="ECO:0000313" key="2">
    <source>
        <dbReference type="EMBL" id="OYX06576.1"/>
    </source>
</evidence>
<sequence length="66" mass="7154">MKRYSRGQKLILAIGLPFGLTILAVNISSAFGAPEPIKDNIVLVGMSAFLIGLGWAAWTLVRKPRD</sequence>
<reference evidence="2 3" key="1">
    <citation type="submission" date="2017-03" db="EMBL/GenBank/DDBJ databases">
        <title>Lifting the veil on microbial sulfur biogeochemistry in mining wastewaters.</title>
        <authorList>
            <person name="Kantor R.S."/>
            <person name="Colenbrander Nelson T."/>
            <person name="Marshall S."/>
            <person name="Bennett D."/>
            <person name="Apte S."/>
            <person name="Camacho D."/>
            <person name="Thomas B.C."/>
            <person name="Warren L.A."/>
            <person name="Banfield J.F."/>
        </authorList>
    </citation>
    <scope>NUCLEOTIDE SEQUENCE [LARGE SCALE GENOMIC DNA]</scope>
    <source>
        <strain evidence="2">32-67-7</strain>
    </source>
</reference>
<proteinExistence type="predicted"/>
<dbReference type="Proteomes" id="UP000215616">
    <property type="component" value="Unassembled WGS sequence"/>
</dbReference>
<feature type="transmembrane region" description="Helical" evidence="1">
    <location>
        <begin position="42"/>
        <end position="61"/>
    </location>
</feature>
<dbReference type="AlphaFoldDB" id="A0A258DG60"/>
<dbReference type="EMBL" id="NCDQ01000001">
    <property type="protein sequence ID" value="OYX06576.1"/>
    <property type="molecule type" value="Genomic_DNA"/>
</dbReference>
<evidence type="ECO:0000313" key="3">
    <source>
        <dbReference type="Proteomes" id="UP000215616"/>
    </source>
</evidence>
<accession>A0A258DG60</accession>
<gene>
    <name evidence="2" type="ORF">B7Z12_00160</name>
</gene>
<keyword evidence="1" id="KW-0812">Transmembrane</keyword>
<protein>
    <submittedName>
        <fullName evidence="2">Uncharacterized protein</fullName>
    </submittedName>
</protein>
<keyword evidence="1" id="KW-0472">Membrane</keyword>
<keyword evidence="1" id="KW-1133">Transmembrane helix</keyword>
<organism evidence="2 3">
    <name type="scientific">Caulobacter vibrioides</name>
    <name type="common">Caulobacter crescentus</name>
    <dbReference type="NCBI Taxonomy" id="155892"/>
    <lineage>
        <taxon>Bacteria</taxon>
        <taxon>Pseudomonadati</taxon>
        <taxon>Pseudomonadota</taxon>
        <taxon>Alphaproteobacteria</taxon>
        <taxon>Caulobacterales</taxon>
        <taxon>Caulobacteraceae</taxon>
        <taxon>Caulobacter</taxon>
    </lineage>
</organism>
<name>A0A258DG60_CAUVI</name>